<dbReference type="InterPro" id="IPR021291">
    <property type="entry name" value="Tsr0524-like"/>
</dbReference>
<accession>A0A2H4FQD2</accession>
<geneLocation type="chloroplast" evidence="1"/>
<dbReference type="EMBL" id="KU892652">
    <property type="protein sequence ID" value="AOV83713.1"/>
    <property type="molecule type" value="Genomic_DNA"/>
</dbReference>
<reference evidence="1" key="1">
    <citation type="submission" date="2016-03" db="EMBL/GenBank/DDBJ databases">
        <title>Complete plastid genome of Kappaphycus alvarezii.</title>
        <authorList>
            <person name="Zhang L."/>
            <person name="Liu T."/>
            <person name="Liu N."/>
        </authorList>
    </citation>
    <scope>NUCLEOTIDE SEQUENCE</scope>
</reference>
<evidence type="ECO:0000313" key="1">
    <source>
        <dbReference type="EMBL" id="AOV83713.1"/>
    </source>
</evidence>
<organism evidence="1">
    <name type="scientific">Kappaphycus alvarezii</name>
    <dbReference type="NCBI Taxonomy" id="38544"/>
    <lineage>
        <taxon>Eukaryota</taxon>
        <taxon>Rhodophyta</taxon>
        <taxon>Florideophyceae</taxon>
        <taxon>Rhodymeniophycidae</taxon>
        <taxon>Gigartinales</taxon>
        <taxon>Solieriaceae</taxon>
        <taxon>Kappaphycus</taxon>
    </lineage>
</organism>
<dbReference type="Pfam" id="PF11061">
    <property type="entry name" value="Tsr0524-like"/>
    <property type="match status" value="1"/>
</dbReference>
<keyword evidence="1" id="KW-0934">Plastid</keyword>
<dbReference type="AlphaFoldDB" id="A0A2H4FQD2"/>
<keyword evidence="1" id="KW-0150">Chloroplast</keyword>
<protein>
    <submittedName>
        <fullName evidence="1">Cytochrome b6-f complex subunit petP</fullName>
    </submittedName>
</protein>
<proteinExistence type="predicted"/>
<name>A0A2H4FQD2_9FLOR</name>
<sequence>MDVCNLNLNIKVTKLNKKYNQKLIDYLYKPGMIAGKKIINKRSNVHIIEFDDYTRIWFLKQELEIIKYDKNNK</sequence>
<gene>
    <name evidence="1" type="primary">ycf86</name>
    <name evidence="1" type="ORF">mogbl127</name>
</gene>